<name>A0ABQ2JY52_9SPHN</name>
<evidence type="ECO:0000256" key="2">
    <source>
        <dbReference type="SAM" id="Phobius"/>
    </source>
</evidence>
<gene>
    <name evidence="3" type="ORF">GCM10011349_39510</name>
</gene>
<keyword evidence="4" id="KW-1185">Reference proteome</keyword>
<protein>
    <submittedName>
        <fullName evidence="3">Uncharacterized protein</fullName>
    </submittedName>
</protein>
<keyword evidence="2" id="KW-0812">Transmembrane</keyword>
<feature type="transmembrane region" description="Helical" evidence="2">
    <location>
        <begin position="425"/>
        <end position="447"/>
    </location>
</feature>
<reference evidence="4" key="1">
    <citation type="journal article" date="2019" name="Int. J. Syst. Evol. Microbiol.">
        <title>The Global Catalogue of Microorganisms (GCM) 10K type strain sequencing project: providing services to taxonomists for standard genome sequencing and annotation.</title>
        <authorList>
            <consortium name="The Broad Institute Genomics Platform"/>
            <consortium name="The Broad Institute Genome Sequencing Center for Infectious Disease"/>
            <person name="Wu L."/>
            <person name="Ma J."/>
        </authorList>
    </citation>
    <scope>NUCLEOTIDE SEQUENCE [LARGE SCALE GENOMIC DNA]</scope>
    <source>
        <strain evidence="4">CGMCC 1.6784</strain>
    </source>
</reference>
<dbReference type="EMBL" id="BMLK01000025">
    <property type="protein sequence ID" value="GGN59209.1"/>
    <property type="molecule type" value="Genomic_DNA"/>
</dbReference>
<evidence type="ECO:0000313" key="4">
    <source>
        <dbReference type="Proteomes" id="UP000605099"/>
    </source>
</evidence>
<keyword evidence="2" id="KW-0472">Membrane</keyword>
<evidence type="ECO:0000313" key="3">
    <source>
        <dbReference type="EMBL" id="GGN59209.1"/>
    </source>
</evidence>
<accession>A0ABQ2JY52</accession>
<feature type="transmembrane region" description="Helical" evidence="2">
    <location>
        <begin position="349"/>
        <end position="372"/>
    </location>
</feature>
<organism evidence="3 4">
    <name type="scientific">Novosphingobium indicum</name>
    <dbReference type="NCBI Taxonomy" id="462949"/>
    <lineage>
        <taxon>Bacteria</taxon>
        <taxon>Pseudomonadati</taxon>
        <taxon>Pseudomonadota</taxon>
        <taxon>Alphaproteobacteria</taxon>
        <taxon>Sphingomonadales</taxon>
        <taxon>Sphingomonadaceae</taxon>
        <taxon>Novosphingobium</taxon>
    </lineage>
</organism>
<dbReference type="Proteomes" id="UP000605099">
    <property type="component" value="Unassembled WGS sequence"/>
</dbReference>
<feature type="region of interest" description="Disordered" evidence="1">
    <location>
        <begin position="449"/>
        <end position="482"/>
    </location>
</feature>
<feature type="compositionally biased region" description="Low complexity" evidence="1">
    <location>
        <begin position="450"/>
        <end position="468"/>
    </location>
</feature>
<evidence type="ECO:0000256" key="1">
    <source>
        <dbReference type="SAM" id="MobiDB-lite"/>
    </source>
</evidence>
<proteinExistence type="predicted"/>
<comment type="caution">
    <text evidence="3">The sequence shown here is derived from an EMBL/GenBank/DDBJ whole genome shotgun (WGS) entry which is preliminary data.</text>
</comment>
<dbReference type="RefSeq" id="WP_188822551.1">
    <property type="nucleotide sequence ID" value="NZ_BMLK01000025.1"/>
</dbReference>
<sequence>MTSNSTRLAALAADFAQRGGKVDERIDQVVLRGEFSSEGEQAEWIALSGQDVSPLGSVSIRDRWSNEMSASDPFVARGEVTIIIVKPNILGTAPFLFEGSAALHLETERGYGFVRVASLDARAGFQTRGLEVGTWDFGKDLTSPPEPVAINPRKFVRDYVPEREIVDDLSPWLITLEPAVESDLFAGWRKQAGRRLLGALVNGASLSAEHVMFHVSGPPVVDFNANRSDLSTAWRELTNCAEWVYIEGHDREVRHVLFVAELARSAQASVKFEDTARRALEGAKASYQAHINSSSRETLKALGDLRKTIIDETQKVSQRAQDMTGNLWRDIAVSASPFVLKVLVDAGKAASAMVSGGFYFAAAFFIVMSYMFQRSINGSFLANQQDAREAWLRTLYSHISESEREAIAGTPVRDAVKSYEKIRDLVGGVYGILALILCAFGISTLGAGRSAAPEPAPTSASSGATAEPVAEVSAPDSDGEGQ</sequence>
<keyword evidence="2" id="KW-1133">Transmembrane helix</keyword>